<dbReference type="EMBL" id="JANKHO010000917">
    <property type="protein sequence ID" value="KAJ3505159.1"/>
    <property type="molecule type" value="Genomic_DNA"/>
</dbReference>
<dbReference type="SUPFAM" id="SSF48264">
    <property type="entry name" value="Cytochrome P450"/>
    <property type="match status" value="1"/>
</dbReference>
<dbReference type="InterPro" id="IPR017972">
    <property type="entry name" value="Cyt_P450_CS"/>
</dbReference>
<comment type="similarity">
    <text evidence="3 10">Belongs to the cytochrome P450 family.</text>
</comment>
<comment type="pathway">
    <text evidence="2">Secondary metabolite biosynthesis.</text>
</comment>
<evidence type="ECO:0000256" key="9">
    <source>
        <dbReference type="PIRSR" id="PIRSR602401-1"/>
    </source>
</evidence>
<dbReference type="PANTHER" id="PTHR46300:SF7">
    <property type="entry name" value="P450, PUTATIVE (EUROFUNG)-RELATED"/>
    <property type="match status" value="1"/>
</dbReference>
<dbReference type="OrthoDB" id="2789670at2759"/>
<evidence type="ECO:0000256" key="3">
    <source>
        <dbReference type="ARBA" id="ARBA00010617"/>
    </source>
</evidence>
<comment type="caution">
    <text evidence="11">The sequence shown here is derived from an EMBL/GenBank/DDBJ whole genome shotgun (WGS) entry which is preliminary data.</text>
</comment>
<proteinExistence type="inferred from homology"/>
<dbReference type="PRINTS" id="PR00463">
    <property type="entry name" value="EP450I"/>
</dbReference>
<reference evidence="11" key="1">
    <citation type="submission" date="2022-07" db="EMBL/GenBank/DDBJ databases">
        <title>Genome Sequence of Agrocybe chaxingu.</title>
        <authorList>
            <person name="Buettner E."/>
        </authorList>
    </citation>
    <scope>NUCLEOTIDE SEQUENCE</scope>
    <source>
        <strain evidence="11">MP-N11</strain>
    </source>
</reference>
<sequence length="520" mass="58644">MAQFSVQLLASIGAVVLASTLFQKLVKKTDRRLPGPPTIPLLGNALNFPRSKPWIQFLEWSREYKSDAIQLEVLGNRIIILNTIEATQELFVRRGLNYSSRPHIPILDIVGRSIDWLFLNYTADRVWRDHRKVYHREFDTQTVLHRPYETSATKVLLKKLYDNPNDFVDHLRATTGEAILGTTYGIAVQPKDDPLLAIVNKFVAALDNAMGAKAIGKSIFNVFPVLRHLPRWLPGLQFYPIADELRKSSIDMPEIPLGHVRKLMKEGTAPPSVALRALEALEETKDSPDYPHDMRVLQNVLAGIYAAGADTTLTGMRWFFFSMIKFPHVQAKARAHIDHQTEGKRLPDFGSDFGSLPYIEAVLNEVLRFFPVLPIGMPHCVVEDDVYNDCLIKKDTIVFGNSWAIMRDEKIYGPDTHVFKPERFLNEDGSRNLAIPDPDQAFGYGRRVCAGKNVAREFLWLMMASILSSFEISQGVGENGKLVEPDADHHSSGLVCHPLAFPAKIVIRSEHAKELLFNAD</sequence>
<dbReference type="InterPro" id="IPR036396">
    <property type="entry name" value="Cyt_P450_sf"/>
</dbReference>
<feature type="binding site" description="axial binding residue" evidence="9">
    <location>
        <position position="449"/>
    </location>
    <ligand>
        <name>heme</name>
        <dbReference type="ChEBI" id="CHEBI:30413"/>
    </ligand>
    <ligandPart>
        <name>Fe</name>
        <dbReference type="ChEBI" id="CHEBI:18248"/>
    </ligandPart>
</feature>
<dbReference type="PANTHER" id="PTHR46300">
    <property type="entry name" value="P450, PUTATIVE (EUROFUNG)-RELATED-RELATED"/>
    <property type="match status" value="1"/>
</dbReference>
<keyword evidence="7 9" id="KW-0408">Iron</keyword>
<comment type="cofactor">
    <cofactor evidence="1 9">
        <name>heme</name>
        <dbReference type="ChEBI" id="CHEBI:30413"/>
    </cofactor>
</comment>
<dbReference type="Proteomes" id="UP001148786">
    <property type="component" value="Unassembled WGS sequence"/>
</dbReference>
<protein>
    <recommendedName>
        <fullName evidence="13">Cytochrome P450</fullName>
    </recommendedName>
</protein>
<dbReference type="PROSITE" id="PS00086">
    <property type="entry name" value="CYTOCHROME_P450"/>
    <property type="match status" value="1"/>
</dbReference>
<name>A0A9W8JWK4_9AGAR</name>
<dbReference type="GO" id="GO:0004497">
    <property type="term" value="F:monooxygenase activity"/>
    <property type="evidence" value="ECO:0007669"/>
    <property type="project" value="UniProtKB-KW"/>
</dbReference>
<evidence type="ECO:0000313" key="11">
    <source>
        <dbReference type="EMBL" id="KAJ3505159.1"/>
    </source>
</evidence>
<dbReference type="PRINTS" id="PR00385">
    <property type="entry name" value="P450"/>
</dbReference>
<organism evidence="11 12">
    <name type="scientific">Agrocybe chaxingu</name>
    <dbReference type="NCBI Taxonomy" id="84603"/>
    <lineage>
        <taxon>Eukaryota</taxon>
        <taxon>Fungi</taxon>
        <taxon>Dikarya</taxon>
        <taxon>Basidiomycota</taxon>
        <taxon>Agaricomycotina</taxon>
        <taxon>Agaricomycetes</taxon>
        <taxon>Agaricomycetidae</taxon>
        <taxon>Agaricales</taxon>
        <taxon>Agaricineae</taxon>
        <taxon>Strophariaceae</taxon>
        <taxon>Agrocybe</taxon>
    </lineage>
</organism>
<dbReference type="Pfam" id="PF00067">
    <property type="entry name" value="p450"/>
    <property type="match status" value="1"/>
</dbReference>
<dbReference type="Gene3D" id="1.10.630.10">
    <property type="entry name" value="Cytochrome P450"/>
    <property type="match status" value="1"/>
</dbReference>
<evidence type="ECO:0000256" key="4">
    <source>
        <dbReference type="ARBA" id="ARBA00022617"/>
    </source>
</evidence>
<evidence type="ECO:0000256" key="2">
    <source>
        <dbReference type="ARBA" id="ARBA00005179"/>
    </source>
</evidence>
<dbReference type="GO" id="GO:0005506">
    <property type="term" value="F:iron ion binding"/>
    <property type="evidence" value="ECO:0007669"/>
    <property type="project" value="InterPro"/>
</dbReference>
<accession>A0A9W8JWK4</accession>
<keyword evidence="12" id="KW-1185">Reference proteome</keyword>
<evidence type="ECO:0000256" key="7">
    <source>
        <dbReference type="ARBA" id="ARBA00023004"/>
    </source>
</evidence>
<dbReference type="AlphaFoldDB" id="A0A9W8JWK4"/>
<evidence type="ECO:0000256" key="5">
    <source>
        <dbReference type="ARBA" id="ARBA00022723"/>
    </source>
</evidence>
<dbReference type="InterPro" id="IPR001128">
    <property type="entry name" value="Cyt_P450"/>
</dbReference>
<evidence type="ECO:0000313" key="12">
    <source>
        <dbReference type="Proteomes" id="UP001148786"/>
    </source>
</evidence>
<dbReference type="GO" id="GO:0020037">
    <property type="term" value="F:heme binding"/>
    <property type="evidence" value="ECO:0007669"/>
    <property type="project" value="InterPro"/>
</dbReference>
<dbReference type="InterPro" id="IPR002401">
    <property type="entry name" value="Cyt_P450_E_grp-I"/>
</dbReference>
<evidence type="ECO:0008006" key="13">
    <source>
        <dbReference type="Google" id="ProtNLM"/>
    </source>
</evidence>
<keyword evidence="8 10" id="KW-0503">Monooxygenase</keyword>
<dbReference type="InterPro" id="IPR050364">
    <property type="entry name" value="Cytochrome_P450_fung"/>
</dbReference>
<keyword evidence="4 9" id="KW-0349">Heme</keyword>
<keyword evidence="5 9" id="KW-0479">Metal-binding</keyword>
<evidence type="ECO:0000256" key="10">
    <source>
        <dbReference type="RuleBase" id="RU000461"/>
    </source>
</evidence>
<evidence type="ECO:0000256" key="8">
    <source>
        <dbReference type="ARBA" id="ARBA00023033"/>
    </source>
</evidence>
<dbReference type="CDD" id="cd11065">
    <property type="entry name" value="CYP64-like"/>
    <property type="match status" value="1"/>
</dbReference>
<dbReference type="GO" id="GO:0016705">
    <property type="term" value="F:oxidoreductase activity, acting on paired donors, with incorporation or reduction of molecular oxygen"/>
    <property type="evidence" value="ECO:0007669"/>
    <property type="project" value="InterPro"/>
</dbReference>
<evidence type="ECO:0000256" key="1">
    <source>
        <dbReference type="ARBA" id="ARBA00001971"/>
    </source>
</evidence>
<keyword evidence="6 10" id="KW-0560">Oxidoreductase</keyword>
<gene>
    <name evidence="11" type="ORF">NLJ89_g7558</name>
</gene>
<evidence type="ECO:0000256" key="6">
    <source>
        <dbReference type="ARBA" id="ARBA00023002"/>
    </source>
</evidence>